<name>A0A4R1HVT1_PSEEN</name>
<dbReference type="PROSITE" id="PS51677">
    <property type="entry name" value="NODB"/>
    <property type="match status" value="1"/>
</dbReference>
<dbReference type="Pfam" id="PF01522">
    <property type="entry name" value="Polysacc_deac_1"/>
    <property type="match status" value="1"/>
</dbReference>
<organism evidence="2 3">
    <name type="scientific">Pseudonocardia endophytica</name>
    <dbReference type="NCBI Taxonomy" id="401976"/>
    <lineage>
        <taxon>Bacteria</taxon>
        <taxon>Bacillati</taxon>
        <taxon>Actinomycetota</taxon>
        <taxon>Actinomycetes</taxon>
        <taxon>Pseudonocardiales</taxon>
        <taxon>Pseudonocardiaceae</taxon>
        <taxon>Pseudonocardia</taxon>
    </lineage>
</organism>
<dbReference type="InterPro" id="IPR017625">
    <property type="entry name" value="PuuE"/>
</dbReference>
<evidence type="ECO:0000313" key="3">
    <source>
        <dbReference type="Proteomes" id="UP000295560"/>
    </source>
</evidence>
<dbReference type="PANTHER" id="PTHR43123:SF4">
    <property type="entry name" value="POLYSACCHARIDE DEACETYLASE"/>
    <property type="match status" value="1"/>
</dbReference>
<dbReference type="InterPro" id="IPR011330">
    <property type="entry name" value="Glyco_hydro/deAcase_b/a-brl"/>
</dbReference>
<evidence type="ECO:0000313" key="2">
    <source>
        <dbReference type="EMBL" id="TCK25541.1"/>
    </source>
</evidence>
<sequence>MTARDRDFIGYSDDYPDVSWPEGRRLALSIVVNYEEGAERAYPSGDTTQEMLTEWGRSPVPDGTRDLAMESMYEYGSRVGVWRILDVLRKHSVPSTFYAAAKALEIHPDVARAAVEQGHEICSHGLRWEEVFHLSRDEERAHIREAVEIIERVSGSRPLGWYCRYGPSVHTRDLVVEEGGFSYDSDAYNDDLPYFVDVHGTDHLVIPYTADVNDMQWWMGSMVTGDEFLTYARQSLDVLRAEAQHRPRMMSVGLHCRIIGRPGRIGGLDEFLAYACSFPDVWITTRAQIAEWWHTLRKDGAV</sequence>
<protein>
    <submittedName>
        <fullName evidence="2">Peptidoglycan/xylan/chitin deacetylase (PgdA/CDA1 family)</fullName>
    </submittedName>
</protein>
<dbReference type="PANTHER" id="PTHR43123">
    <property type="entry name" value="POLYSACCHARIDE DEACETYLASE-RELATED"/>
    <property type="match status" value="1"/>
</dbReference>
<comment type="caution">
    <text evidence="2">The sequence shown here is derived from an EMBL/GenBank/DDBJ whole genome shotgun (WGS) entry which is preliminary data.</text>
</comment>
<dbReference type="SUPFAM" id="SSF88713">
    <property type="entry name" value="Glycoside hydrolase/deacetylase"/>
    <property type="match status" value="1"/>
</dbReference>
<gene>
    <name evidence="2" type="ORF">EV378_1354</name>
</gene>
<dbReference type="OrthoDB" id="9787041at2"/>
<dbReference type="EMBL" id="SMFZ01000001">
    <property type="protein sequence ID" value="TCK25541.1"/>
    <property type="molecule type" value="Genomic_DNA"/>
</dbReference>
<dbReference type="Proteomes" id="UP000295560">
    <property type="component" value="Unassembled WGS sequence"/>
</dbReference>
<accession>A0A4R1HVT1</accession>
<dbReference type="InterPro" id="IPR002509">
    <property type="entry name" value="NODB_dom"/>
</dbReference>
<dbReference type="CDD" id="cd10977">
    <property type="entry name" value="CE4_PuuE_SpCDA1"/>
    <property type="match status" value="1"/>
</dbReference>
<keyword evidence="3" id="KW-1185">Reference proteome</keyword>
<feature type="domain" description="NodB homology" evidence="1">
    <location>
        <begin position="67"/>
        <end position="284"/>
    </location>
</feature>
<dbReference type="AlphaFoldDB" id="A0A4R1HVT1"/>
<dbReference type="Gene3D" id="3.20.20.370">
    <property type="entry name" value="Glycoside hydrolase/deacetylase"/>
    <property type="match status" value="1"/>
</dbReference>
<dbReference type="GO" id="GO:0016810">
    <property type="term" value="F:hydrolase activity, acting on carbon-nitrogen (but not peptide) bonds"/>
    <property type="evidence" value="ECO:0007669"/>
    <property type="project" value="InterPro"/>
</dbReference>
<dbReference type="GO" id="GO:0005975">
    <property type="term" value="P:carbohydrate metabolic process"/>
    <property type="evidence" value="ECO:0007669"/>
    <property type="project" value="InterPro"/>
</dbReference>
<proteinExistence type="predicted"/>
<reference evidence="2 3" key="1">
    <citation type="submission" date="2019-03" db="EMBL/GenBank/DDBJ databases">
        <title>Sequencing the genomes of 1000 actinobacteria strains.</title>
        <authorList>
            <person name="Klenk H.-P."/>
        </authorList>
    </citation>
    <scope>NUCLEOTIDE SEQUENCE [LARGE SCALE GENOMIC DNA]</scope>
    <source>
        <strain evidence="2 3">DSM 44969</strain>
    </source>
</reference>
<dbReference type="RefSeq" id="WP_132421853.1">
    <property type="nucleotide sequence ID" value="NZ_SMFZ01000001.1"/>
</dbReference>
<evidence type="ECO:0000259" key="1">
    <source>
        <dbReference type="PROSITE" id="PS51677"/>
    </source>
</evidence>